<organism evidence="6 7">
    <name type="scientific">Actinomyces ruminis</name>
    <dbReference type="NCBI Taxonomy" id="1937003"/>
    <lineage>
        <taxon>Bacteria</taxon>
        <taxon>Bacillati</taxon>
        <taxon>Actinomycetota</taxon>
        <taxon>Actinomycetes</taxon>
        <taxon>Actinomycetales</taxon>
        <taxon>Actinomycetaceae</taxon>
        <taxon>Actinomyces</taxon>
    </lineage>
</organism>
<keyword evidence="2" id="KW-0677">Repeat</keyword>
<dbReference type="SUPFAM" id="SSF52540">
    <property type="entry name" value="P-loop containing nucleoside triphosphate hydrolases"/>
    <property type="match status" value="2"/>
</dbReference>
<dbReference type="PROSITE" id="PS50893">
    <property type="entry name" value="ABC_TRANSPORTER_2"/>
    <property type="match status" value="2"/>
</dbReference>
<keyword evidence="4 6" id="KW-0067">ATP-binding</keyword>
<dbReference type="Gene3D" id="3.40.50.300">
    <property type="entry name" value="P-loop containing nucleotide triphosphate hydrolases"/>
    <property type="match status" value="2"/>
</dbReference>
<feature type="domain" description="ABC transporter" evidence="5">
    <location>
        <begin position="263"/>
        <end position="505"/>
    </location>
</feature>
<dbReference type="Proteomes" id="UP000194577">
    <property type="component" value="Unassembled WGS sequence"/>
</dbReference>
<evidence type="ECO:0000313" key="6">
    <source>
        <dbReference type="EMBL" id="PHP51319.1"/>
    </source>
</evidence>
<evidence type="ECO:0000256" key="3">
    <source>
        <dbReference type="ARBA" id="ARBA00022741"/>
    </source>
</evidence>
<dbReference type="SMART" id="SM00382">
    <property type="entry name" value="AAA"/>
    <property type="match status" value="2"/>
</dbReference>
<evidence type="ECO:0000313" key="7">
    <source>
        <dbReference type="Proteomes" id="UP000194577"/>
    </source>
</evidence>
<gene>
    <name evidence="6" type="ORF">BW737_015205</name>
</gene>
<sequence length="521" mass="56173">MTDGRTTLTRGLEALDITKDYAGNRVLLGVSLEIRPGEVVGLVGHNGAGKSTLLKVLSGAHRASSGELLIDGREVHFQGPSDAIDCGVSTVYQELSLLGNLTVSQNVWLGRELRSKGMLDQRMMRSKALDLVHSFGLDVDPDAKVGTYSTAVRQLLEIAIALSRGTRYLLLDEPTTALEGDQVAALLKYIRRLATERQVGVLIVDHKLDELYDVADRIVALMNGKIVIDAAVESADRHEVVAAIAGQEYEADRRNDSHSRDGVERSTVLKVSGLRSGALHGVSFTAHEGEILGVYGLGGSGRSEMLRALAGIEPAMAGSIEINGSAFLPRSPAEAMRHGVSFLTEERKSDGIVPQMNCVRNAALPVLERFTRRCFLREGALRNQITELLKQLNVKGDLNAPIISLSGGNQQKVVLAKALVQNPTLLLLDEPTKGVDIGAKSEIHRLLRELAHSKHQSIVMVSSEEEEILELADNVIVFVDGRVAEGPLPAGALTVPMLRELAWSDAHGPDAIGGVDFGDKW</sequence>
<dbReference type="InterPro" id="IPR017871">
    <property type="entry name" value="ABC_transporter-like_CS"/>
</dbReference>
<proteinExistence type="predicted"/>
<feature type="domain" description="ABC transporter" evidence="5">
    <location>
        <begin position="12"/>
        <end position="248"/>
    </location>
</feature>
<dbReference type="InterPro" id="IPR027417">
    <property type="entry name" value="P-loop_NTPase"/>
</dbReference>
<dbReference type="Pfam" id="PF00005">
    <property type="entry name" value="ABC_tran"/>
    <property type="match status" value="2"/>
</dbReference>
<name>A0ABX4M8A1_9ACTO</name>
<reference evidence="6 7" key="1">
    <citation type="submission" date="2017-10" db="EMBL/GenBank/DDBJ databases">
        <title>Draft genome sequence of cellulolytic Actinomyces sp CtC72 isolated from cattle rumen fluid.</title>
        <authorList>
            <person name="Joshi A.J."/>
            <person name="Vasudevan G."/>
            <person name="Lanjekar V.B."/>
            <person name="Hivarkar S."/>
            <person name="Engineer A."/>
            <person name="Pore S.D."/>
            <person name="Dhakephalkar P.K."/>
            <person name="Dagar S."/>
        </authorList>
    </citation>
    <scope>NUCLEOTIDE SEQUENCE [LARGE SCALE GENOMIC DNA]</scope>
    <source>
        <strain evidence="7">CtC72</strain>
    </source>
</reference>
<dbReference type="PANTHER" id="PTHR43790:SF9">
    <property type="entry name" value="GALACTOFURANOSE TRANSPORTER ATP-BINDING PROTEIN YTFR"/>
    <property type="match status" value="1"/>
</dbReference>
<dbReference type="EMBL" id="MTPX02000086">
    <property type="protein sequence ID" value="PHP51319.1"/>
    <property type="molecule type" value="Genomic_DNA"/>
</dbReference>
<evidence type="ECO:0000256" key="1">
    <source>
        <dbReference type="ARBA" id="ARBA00022448"/>
    </source>
</evidence>
<dbReference type="CDD" id="cd03215">
    <property type="entry name" value="ABC_Carb_Monos_II"/>
    <property type="match status" value="1"/>
</dbReference>
<dbReference type="InterPro" id="IPR050107">
    <property type="entry name" value="ABC_carbohydrate_import_ATPase"/>
</dbReference>
<dbReference type="PROSITE" id="PS00211">
    <property type="entry name" value="ABC_TRANSPORTER_1"/>
    <property type="match status" value="1"/>
</dbReference>
<keyword evidence="3" id="KW-0547">Nucleotide-binding</keyword>
<protein>
    <submittedName>
        <fullName evidence="6">Sugar ABC transporter ATP-binding protein</fullName>
    </submittedName>
</protein>
<dbReference type="PANTHER" id="PTHR43790">
    <property type="entry name" value="CARBOHYDRATE TRANSPORT ATP-BINDING PROTEIN MG119-RELATED"/>
    <property type="match status" value="1"/>
</dbReference>
<keyword evidence="7" id="KW-1185">Reference proteome</keyword>
<dbReference type="InterPro" id="IPR003439">
    <property type="entry name" value="ABC_transporter-like_ATP-bd"/>
</dbReference>
<evidence type="ECO:0000259" key="5">
    <source>
        <dbReference type="PROSITE" id="PS50893"/>
    </source>
</evidence>
<comment type="caution">
    <text evidence="6">The sequence shown here is derived from an EMBL/GenBank/DDBJ whole genome shotgun (WGS) entry which is preliminary data.</text>
</comment>
<dbReference type="RefSeq" id="WP_086616052.1">
    <property type="nucleotide sequence ID" value="NZ_MTPX02000086.1"/>
</dbReference>
<evidence type="ECO:0000256" key="4">
    <source>
        <dbReference type="ARBA" id="ARBA00022840"/>
    </source>
</evidence>
<accession>A0ABX4M8A1</accession>
<dbReference type="GO" id="GO:0005524">
    <property type="term" value="F:ATP binding"/>
    <property type="evidence" value="ECO:0007669"/>
    <property type="project" value="UniProtKB-KW"/>
</dbReference>
<dbReference type="InterPro" id="IPR003593">
    <property type="entry name" value="AAA+_ATPase"/>
</dbReference>
<dbReference type="CDD" id="cd03216">
    <property type="entry name" value="ABC_Carb_Monos_I"/>
    <property type="match status" value="1"/>
</dbReference>
<keyword evidence="1" id="KW-0813">Transport</keyword>
<evidence type="ECO:0000256" key="2">
    <source>
        <dbReference type="ARBA" id="ARBA00022737"/>
    </source>
</evidence>